<dbReference type="GO" id="GO:0016491">
    <property type="term" value="F:oxidoreductase activity"/>
    <property type="evidence" value="ECO:0007669"/>
    <property type="project" value="InterPro"/>
</dbReference>
<evidence type="ECO:0000313" key="2">
    <source>
        <dbReference type="EMBL" id="TWF80491.1"/>
    </source>
</evidence>
<dbReference type="InterPro" id="IPR023210">
    <property type="entry name" value="NADP_OxRdtase_dom"/>
</dbReference>
<proteinExistence type="predicted"/>
<dbReference type="SUPFAM" id="SSF51430">
    <property type="entry name" value="NAD(P)-linked oxidoreductase"/>
    <property type="match status" value="1"/>
</dbReference>
<dbReference type="InterPro" id="IPR020471">
    <property type="entry name" value="AKR"/>
</dbReference>
<dbReference type="InterPro" id="IPR036812">
    <property type="entry name" value="NAD(P)_OxRdtase_dom_sf"/>
</dbReference>
<accession>A0A561T067</accession>
<dbReference type="Proteomes" id="UP000321261">
    <property type="component" value="Unassembled WGS sequence"/>
</dbReference>
<keyword evidence="3" id="KW-1185">Reference proteome</keyword>
<dbReference type="RefSeq" id="WP_170309117.1">
    <property type="nucleotide sequence ID" value="NZ_VIWU01000001.1"/>
</dbReference>
<dbReference type="Pfam" id="PF00248">
    <property type="entry name" value="Aldo_ket_red"/>
    <property type="match status" value="1"/>
</dbReference>
<dbReference type="GO" id="GO:0005829">
    <property type="term" value="C:cytosol"/>
    <property type="evidence" value="ECO:0007669"/>
    <property type="project" value="TreeGrafter"/>
</dbReference>
<dbReference type="AlphaFoldDB" id="A0A561T067"/>
<comment type="caution">
    <text evidence="2">The sequence shown here is derived from an EMBL/GenBank/DDBJ whole genome shotgun (WGS) entry which is preliminary data.</text>
</comment>
<organism evidence="2 3">
    <name type="scientific">Pseudonocardia hierapolitana</name>
    <dbReference type="NCBI Taxonomy" id="1128676"/>
    <lineage>
        <taxon>Bacteria</taxon>
        <taxon>Bacillati</taxon>
        <taxon>Actinomycetota</taxon>
        <taxon>Actinomycetes</taxon>
        <taxon>Pseudonocardiales</taxon>
        <taxon>Pseudonocardiaceae</taxon>
        <taxon>Pseudonocardia</taxon>
    </lineage>
</organism>
<dbReference type="EMBL" id="VIWU01000001">
    <property type="protein sequence ID" value="TWF80491.1"/>
    <property type="molecule type" value="Genomic_DNA"/>
</dbReference>
<evidence type="ECO:0000313" key="3">
    <source>
        <dbReference type="Proteomes" id="UP000321261"/>
    </source>
</evidence>
<gene>
    <name evidence="2" type="ORF">FHX44_116434</name>
</gene>
<evidence type="ECO:0000259" key="1">
    <source>
        <dbReference type="Pfam" id="PF00248"/>
    </source>
</evidence>
<dbReference type="PANTHER" id="PTHR42686:SF1">
    <property type="entry name" value="GH17980P-RELATED"/>
    <property type="match status" value="1"/>
</dbReference>
<reference evidence="2 3" key="1">
    <citation type="submission" date="2019-06" db="EMBL/GenBank/DDBJ databases">
        <title>Sequencing the genomes of 1000 actinobacteria strains.</title>
        <authorList>
            <person name="Klenk H.-P."/>
        </authorList>
    </citation>
    <scope>NUCLEOTIDE SEQUENCE [LARGE SCALE GENOMIC DNA]</scope>
    <source>
        <strain evidence="2 3">DSM 45671</strain>
    </source>
</reference>
<sequence length="346" mass="37208">MKPAATREVGRTGVEVTQLGFGGGALKPPRSEYREEDGVAALDAAWAGGVRYYDTAPFYGRGISEQRLGRYLGGRCSGGQGDEPFVLSTKVGRLIRPARSVQRPSARIAMGDRATWEVHYDYSRDGVLRSLEDSIQRLGVSAVDLVLVHDLDTVHLAPQARMEAHTDDLLRSGWAALQDLKAQGVIRGVGFGINEIGLVSHWLDRFDPDVFLVAGPYTLMEQGGLAELDRCAERGVGVVIGQPFASGILATGPAAGATYYYREAGEQERERARRLQEVCASFDVPLPAAALQFPLGHPAVAAVIPGVKNADEAQSCLDAFSREVPTQLWTALRDEGLLAPDAPTPA</sequence>
<feature type="domain" description="NADP-dependent oxidoreductase" evidence="1">
    <location>
        <begin position="19"/>
        <end position="332"/>
    </location>
</feature>
<name>A0A561T067_9PSEU</name>
<dbReference type="Gene3D" id="3.20.20.100">
    <property type="entry name" value="NADP-dependent oxidoreductase domain"/>
    <property type="match status" value="1"/>
</dbReference>
<dbReference type="PANTHER" id="PTHR42686">
    <property type="entry name" value="GH17980P-RELATED"/>
    <property type="match status" value="1"/>
</dbReference>
<protein>
    <submittedName>
        <fullName evidence="2">D-threo-aldose 1-dehydrogenase</fullName>
    </submittedName>
</protein>